<dbReference type="PANTHER" id="PTHR42987">
    <property type="entry name" value="PEPTIDASE S49"/>
    <property type="match status" value="1"/>
</dbReference>
<dbReference type="InterPro" id="IPR047272">
    <property type="entry name" value="S49_SppA_C"/>
</dbReference>
<feature type="domain" description="Peptidase S49" evidence="6">
    <location>
        <begin position="144"/>
        <end position="285"/>
    </location>
</feature>
<evidence type="ECO:0000256" key="1">
    <source>
        <dbReference type="ARBA" id="ARBA00008683"/>
    </source>
</evidence>
<comment type="similarity">
    <text evidence="1">Belongs to the peptidase S49 family.</text>
</comment>
<keyword evidence="2" id="KW-0645">Protease</keyword>
<evidence type="ECO:0000256" key="4">
    <source>
        <dbReference type="ARBA" id="ARBA00022825"/>
    </source>
</evidence>
<organism evidence="7 8">
    <name type="scientific">Halocatena pleomorpha</name>
    <dbReference type="NCBI Taxonomy" id="1785090"/>
    <lineage>
        <taxon>Archaea</taxon>
        <taxon>Methanobacteriati</taxon>
        <taxon>Methanobacteriota</taxon>
        <taxon>Stenosarchaea group</taxon>
        <taxon>Halobacteria</taxon>
        <taxon>Halobacteriales</taxon>
        <taxon>Natronomonadaceae</taxon>
        <taxon>Halocatena</taxon>
    </lineage>
</organism>
<dbReference type="OrthoDB" id="31107at2157"/>
<evidence type="ECO:0000259" key="6">
    <source>
        <dbReference type="Pfam" id="PF01343"/>
    </source>
</evidence>
<dbReference type="NCBIfam" id="TIGR00706">
    <property type="entry name" value="SppA_dom"/>
    <property type="match status" value="1"/>
</dbReference>
<keyword evidence="4" id="KW-0720">Serine protease</keyword>
<evidence type="ECO:0000256" key="3">
    <source>
        <dbReference type="ARBA" id="ARBA00022801"/>
    </source>
</evidence>
<keyword evidence="5" id="KW-1133">Transmembrane helix</keyword>
<dbReference type="AlphaFoldDB" id="A0A3P3R519"/>
<dbReference type="InterPro" id="IPR004635">
    <property type="entry name" value="Pept_S49_SppA"/>
</dbReference>
<keyword evidence="3" id="KW-0378">Hydrolase</keyword>
<sequence>MIRPNSTVTTICQFVIGSVGTLLVAAGGVFLFVWLPSGTSVFGVLLAVITTVLGARIAGRLATTVLPTYNVAEVAVTGPIARDGDFGPVPGRGQSIPVDDIVEQIERAEDDRNADALVMKLNTPGGEVVPSDDIRNAVLAFEGPTIAYATDTCASGGYWIASACDEIWARETSVIGSIGVIGSRLNASTLAEELGLSYERFAAGRYKDAGAALKEIDDDERAYLQGLIDDYYEHFIERVAAGRDLDPDAIRDTEARVYLGDEAQDLDLIDTVGTHEEVLDHVTDLLGTEAVHTEFEPKRGFRQRFQRGAHGLAFAFGAGVRSHVDERFNVRL</sequence>
<keyword evidence="5" id="KW-0812">Transmembrane</keyword>
<evidence type="ECO:0000256" key="2">
    <source>
        <dbReference type="ARBA" id="ARBA00022670"/>
    </source>
</evidence>
<comment type="caution">
    <text evidence="7">The sequence shown here is derived from an EMBL/GenBank/DDBJ whole genome shotgun (WGS) entry which is preliminary data.</text>
</comment>
<dbReference type="CDD" id="cd07023">
    <property type="entry name" value="S49_Sppa_N_C"/>
    <property type="match status" value="1"/>
</dbReference>
<dbReference type="Gene3D" id="3.90.226.10">
    <property type="entry name" value="2-enoyl-CoA Hydratase, Chain A, domain 1"/>
    <property type="match status" value="1"/>
</dbReference>
<dbReference type="InterPro" id="IPR002142">
    <property type="entry name" value="Peptidase_S49"/>
</dbReference>
<gene>
    <name evidence="7" type="primary">sppA</name>
    <name evidence="7" type="ORF">EIK79_15675</name>
</gene>
<dbReference type="InterPro" id="IPR029045">
    <property type="entry name" value="ClpP/crotonase-like_dom_sf"/>
</dbReference>
<feature type="transmembrane region" description="Helical" evidence="5">
    <location>
        <begin position="41"/>
        <end position="59"/>
    </location>
</feature>
<keyword evidence="8" id="KW-1185">Reference proteome</keyword>
<keyword evidence="5" id="KW-0472">Membrane</keyword>
<dbReference type="GO" id="GO:0006508">
    <property type="term" value="P:proteolysis"/>
    <property type="evidence" value="ECO:0007669"/>
    <property type="project" value="UniProtKB-KW"/>
</dbReference>
<dbReference type="Pfam" id="PF01343">
    <property type="entry name" value="Peptidase_S49"/>
    <property type="match status" value="1"/>
</dbReference>
<dbReference type="SUPFAM" id="SSF52096">
    <property type="entry name" value="ClpP/crotonase"/>
    <property type="match status" value="1"/>
</dbReference>
<evidence type="ECO:0000256" key="5">
    <source>
        <dbReference type="SAM" id="Phobius"/>
    </source>
</evidence>
<dbReference type="PANTHER" id="PTHR42987:SF4">
    <property type="entry name" value="PROTEASE SOHB-RELATED"/>
    <property type="match status" value="1"/>
</dbReference>
<dbReference type="EMBL" id="RRCH01000037">
    <property type="protein sequence ID" value="RRJ28444.1"/>
    <property type="molecule type" value="Genomic_DNA"/>
</dbReference>
<reference evidence="7 8" key="1">
    <citation type="submission" date="2018-11" db="EMBL/GenBank/DDBJ databases">
        <title>Taxonoimc description of Halomarina strain SPP-AMP-1.</title>
        <authorList>
            <person name="Pal Y."/>
            <person name="Srinivasana K."/>
            <person name="Verma A."/>
            <person name="Kumar P."/>
        </authorList>
    </citation>
    <scope>NUCLEOTIDE SEQUENCE [LARGE SCALE GENOMIC DNA]</scope>
    <source>
        <strain evidence="7 8">SPP-AMP-1</strain>
    </source>
</reference>
<dbReference type="Proteomes" id="UP000282322">
    <property type="component" value="Unassembled WGS sequence"/>
</dbReference>
<proteinExistence type="inferred from homology"/>
<feature type="transmembrane region" description="Helical" evidence="5">
    <location>
        <begin position="12"/>
        <end position="35"/>
    </location>
</feature>
<evidence type="ECO:0000313" key="7">
    <source>
        <dbReference type="EMBL" id="RRJ28444.1"/>
    </source>
</evidence>
<accession>A0A3P3R519</accession>
<protein>
    <submittedName>
        <fullName evidence="7">Signal peptide peptidase SppA</fullName>
    </submittedName>
</protein>
<dbReference type="GO" id="GO:0008236">
    <property type="term" value="F:serine-type peptidase activity"/>
    <property type="evidence" value="ECO:0007669"/>
    <property type="project" value="UniProtKB-KW"/>
</dbReference>
<evidence type="ECO:0000313" key="8">
    <source>
        <dbReference type="Proteomes" id="UP000282322"/>
    </source>
</evidence>
<name>A0A3P3R519_9EURY</name>